<comment type="function">
    <text evidence="9">Acts as an effector of RABF2A and RABF2B. Involved in vacuolar transport of storage proteins. Regulates membrane trafficking to protein storage vacuoles (PSVs). Binds specifically to phosphatidylinositol 3-monophosphate (PtdIns3P).</text>
</comment>
<feature type="region of interest" description="Disordered" evidence="11">
    <location>
        <begin position="246"/>
        <end position="303"/>
    </location>
</feature>
<feature type="compositionally biased region" description="Basic and acidic residues" evidence="11">
    <location>
        <begin position="385"/>
        <end position="396"/>
    </location>
</feature>
<dbReference type="InterPro" id="IPR036871">
    <property type="entry name" value="PX_dom_sf"/>
</dbReference>
<evidence type="ECO:0000256" key="10">
    <source>
        <dbReference type="SAM" id="Coils"/>
    </source>
</evidence>
<evidence type="ECO:0000256" key="2">
    <source>
        <dbReference type="ARBA" id="ARBA00004514"/>
    </source>
</evidence>
<dbReference type="PROSITE" id="PS50195">
    <property type="entry name" value="PX"/>
    <property type="match status" value="1"/>
</dbReference>
<dbReference type="Proteomes" id="UP001372338">
    <property type="component" value="Unassembled WGS sequence"/>
</dbReference>
<dbReference type="Pfam" id="PF00787">
    <property type="entry name" value="PX"/>
    <property type="match status" value="1"/>
</dbReference>
<feature type="domain" description="PX" evidence="12">
    <location>
        <begin position="123"/>
        <end position="240"/>
    </location>
</feature>
<dbReference type="SUPFAM" id="SSF64268">
    <property type="entry name" value="PX domain"/>
    <property type="match status" value="1"/>
</dbReference>
<evidence type="ECO:0000259" key="12">
    <source>
        <dbReference type="PROSITE" id="PS50195"/>
    </source>
</evidence>
<dbReference type="GO" id="GO:0010008">
    <property type="term" value="C:endosome membrane"/>
    <property type="evidence" value="ECO:0007669"/>
    <property type="project" value="UniProtKB-SubCell"/>
</dbReference>
<dbReference type="GO" id="GO:0015031">
    <property type="term" value="P:protein transport"/>
    <property type="evidence" value="ECO:0007669"/>
    <property type="project" value="UniProtKB-KW"/>
</dbReference>
<dbReference type="EMBL" id="JAYWIO010000005">
    <property type="protein sequence ID" value="KAK7261946.1"/>
    <property type="molecule type" value="Genomic_DNA"/>
</dbReference>
<keyword evidence="7 10" id="KW-0175">Coiled coil</keyword>
<comment type="subcellular location">
    <subcellularLocation>
        <location evidence="2">Cytoplasm</location>
        <location evidence="2">Cytosol</location>
    </subcellularLocation>
    <subcellularLocation>
        <location evidence="1">Endosome membrane</location>
        <topology evidence="1">Peripheral membrane protein</topology>
    </subcellularLocation>
</comment>
<organism evidence="13 14">
    <name type="scientific">Crotalaria pallida</name>
    <name type="common">Smooth rattlebox</name>
    <name type="synonym">Crotalaria striata</name>
    <dbReference type="NCBI Taxonomy" id="3830"/>
    <lineage>
        <taxon>Eukaryota</taxon>
        <taxon>Viridiplantae</taxon>
        <taxon>Streptophyta</taxon>
        <taxon>Embryophyta</taxon>
        <taxon>Tracheophyta</taxon>
        <taxon>Spermatophyta</taxon>
        <taxon>Magnoliopsida</taxon>
        <taxon>eudicotyledons</taxon>
        <taxon>Gunneridae</taxon>
        <taxon>Pentapetalae</taxon>
        <taxon>rosids</taxon>
        <taxon>fabids</taxon>
        <taxon>Fabales</taxon>
        <taxon>Fabaceae</taxon>
        <taxon>Papilionoideae</taxon>
        <taxon>50 kb inversion clade</taxon>
        <taxon>genistoids sensu lato</taxon>
        <taxon>core genistoids</taxon>
        <taxon>Crotalarieae</taxon>
        <taxon>Crotalaria</taxon>
    </lineage>
</organism>
<accession>A0AAN9ET00</accession>
<evidence type="ECO:0000256" key="11">
    <source>
        <dbReference type="SAM" id="MobiDB-lite"/>
    </source>
</evidence>
<gene>
    <name evidence="13" type="ORF">RIF29_28270</name>
</gene>
<dbReference type="AlphaFoldDB" id="A0AAN9ET00"/>
<keyword evidence="3" id="KW-0813">Transport</keyword>
<evidence type="ECO:0000256" key="4">
    <source>
        <dbReference type="ARBA" id="ARBA00022490"/>
    </source>
</evidence>
<keyword evidence="14" id="KW-1185">Reference proteome</keyword>
<evidence type="ECO:0000256" key="3">
    <source>
        <dbReference type="ARBA" id="ARBA00022448"/>
    </source>
</evidence>
<evidence type="ECO:0000313" key="13">
    <source>
        <dbReference type="EMBL" id="KAK7261946.1"/>
    </source>
</evidence>
<dbReference type="PANTHER" id="PTHR46856:SF3">
    <property type="entry name" value="PX DOMAIN-CONTAINING PROTEIN EREX"/>
    <property type="match status" value="1"/>
</dbReference>
<name>A0AAN9ET00_CROPI</name>
<dbReference type="FunFam" id="3.30.1520.10:FF:000060">
    <property type="entry name" value="Phox (PX) domain-containing protein"/>
    <property type="match status" value="1"/>
</dbReference>
<dbReference type="InterPro" id="IPR044588">
    <property type="entry name" value="EREX-like"/>
</dbReference>
<proteinExistence type="predicted"/>
<sequence length="745" mass="85281">MIAVISCFIHFIRFCKREREKKKEIKRKMHRYYYADEMMTSSSYHFNYAPYSFADPIFSYHLPHPSFSNDAVFTNPPPPPKQQHHRHDGTSPLPLGMDWSLPPPTWDGRNSVWPHDPHTGWSFCVTVPSWVDVPQSIDSDPVVFYRVQVGVQSPQGITSSRVILRRFNDFLNLFSDLKKEFPMKNLPPAPPKKILRIKSHALLEERRSLLADWMEKLLSDIDVSRSAPAAIFLELEAAARSAFHDTNQHVSDETSSVQDNSQGSAKAPCSSAASNSGNDTPYEDRSTENSRAERDLINSTETTLDRATSNKDFIYEDISTDKVTDNAADAIAVRLDGSEFTPGIQDHKLNDHAKRLSVESIGSDLSSLRNSETSYNSAATSSIQDDSHDLRSHEPSRNSNLSMTFPLDERHKLNRILNTQHQRLTTAKIDVEDLIARLNQEMATRQYLTTKVKDLEVELETTRVNCRENMQQAVLTEKERFTQMQWDMEELRRKCLEMETKLKSEEDERLLAESTKASIIQEKQILQQELDMAREQIEHLQKNHDEFETKSKTDMKLLVKEVKSLRSSQSELKQQLSELMKEKLDVERVLEKEKQRMELSHSANSKLLHECAILQKRLQECSLKFLVEEEDKLTVDTLPSDALDLLATSDNRIGLLLAEAQLLAEDVENAVDAVEETRNVTSGDTQTTHDELRKMLANMFVDNASLRKQINSVIRCALNADIKSEEGDGEEIHLQKTVFSKFFER</sequence>
<evidence type="ECO:0000256" key="9">
    <source>
        <dbReference type="ARBA" id="ARBA00055681"/>
    </source>
</evidence>
<dbReference type="GO" id="GO:0035091">
    <property type="term" value="F:phosphatidylinositol binding"/>
    <property type="evidence" value="ECO:0007669"/>
    <property type="project" value="InterPro"/>
</dbReference>
<protein>
    <recommendedName>
        <fullName evidence="12">PX domain-containing protein</fullName>
    </recommendedName>
</protein>
<dbReference type="InterPro" id="IPR001683">
    <property type="entry name" value="PX_dom"/>
</dbReference>
<evidence type="ECO:0000256" key="1">
    <source>
        <dbReference type="ARBA" id="ARBA00004481"/>
    </source>
</evidence>
<comment type="caution">
    <text evidence="13">The sequence shown here is derived from an EMBL/GenBank/DDBJ whole genome shotgun (WGS) entry which is preliminary data.</text>
</comment>
<feature type="compositionally biased region" description="Basic and acidic residues" evidence="11">
    <location>
        <begin position="282"/>
        <end position="296"/>
    </location>
</feature>
<keyword evidence="4" id="KW-0963">Cytoplasm</keyword>
<keyword evidence="6" id="KW-0653">Protein transport</keyword>
<feature type="compositionally biased region" description="Polar residues" evidence="11">
    <location>
        <begin position="363"/>
        <end position="384"/>
    </location>
</feature>
<evidence type="ECO:0000313" key="14">
    <source>
        <dbReference type="Proteomes" id="UP001372338"/>
    </source>
</evidence>
<feature type="compositionally biased region" description="Polar residues" evidence="11">
    <location>
        <begin position="253"/>
        <end position="264"/>
    </location>
</feature>
<feature type="coiled-coil region" evidence="10">
    <location>
        <begin position="488"/>
        <end position="596"/>
    </location>
</feature>
<reference evidence="13 14" key="1">
    <citation type="submission" date="2024-01" db="EMBL/GenBank/DDBJ databases">
        <title>The genomes of 5 underutilized Papilionoideae crops provide insights into root nodulation and disease resistanc.</title>
        <authorList>
            <person name="Yuan L."/>
        </authorList>
    </citation>
    <scope>NUCLEOTIDE SEQUENCE [LARGE SCALE GENOMIC DNA]</scope>
    <source>
        <strain evidence="13">ZHUSHIDOU_FW_LH</strain>
        <tissue evidence="13">Leaf</tissue>
    </source>
</reference>
<dbReference type="GO" id="GO:0005829">
    <property type="term" value="C:cytosol"/>
    <property type="evidence" value="ECO:0007669"/>
    <property type="project" value="UniProtKB-SubCell"/>
</dbReference>
<evidence type="ECO:0000256" key="5">
    <source>
        <dbReference type="ARBA" id="ARBA00022753"/>
    </source>
</evidence>
<evidence type="ECO:0000256" key="8">
    <source>
        <dbReference type="ARBA" id="ARBA00023136"/>
    </source>
</evidence>
<dbReference type="Gene3D" id="3.30.1520.10">
    <property type="entry name" value="Phox-like domain"/>
    <property type="match status" value="1"/>
</dbReference>
<evidence type="ECO:0000256" key="6">
    <source>
        <dbReference type="ARBA" id="ARBA00022927"/>
    </source>
</evidence>
<feature type="region of interest" description="Disordered" evidence="11">
    <location>
        <begin position="71"/>
        <end position="93"/>
    </location>
</feature>
<keyword evidence="8" id="KW-0472">Membrane</keyword>
<dbReference type="PANTHER" id="PTHR46856">
    <property type="entry name" value="PX DOMAIN-CONTAINING PROTEIN EREL1-RELATED"/>
    <property type="match status" value="1"/>
</dbReference>
<dbReference type="SMART" id="SM00312">
    <property type="entry name" value="PX"/>
    <property type="match status" value="1"/>
</dbReference>
<evidence type="ECO:0000256" key="7">
    <source>
        <dbReference type="ARBA" id="ARBA00023054"/>
    </source>
</evidence>
<feature type="region of interest" description="Disordered" evidence="11">
    <location>
        <begin position="363"/>
        <end position="404"/>
    </location>
</feature>
<keyword evidence="5" id="KW-0967">Endosome</keyword>